<dbReference type="SUPFAM" id="SSF53756">
    <property type="entry name" value="UDP-Glycosyltransferase/glycogen phosphorylase"/>
    <property type="match status" value="1"/>
</dbReference>
<dbReference type="GO" id="GO:0005975">
    <property type="term" value="P:carbohydrate metabolic process"/>
    <property type="evidence" value="ECO:0007669"/>
    <property type="project" value="InterPro"/>
</dbReference>
<evidence type="ECO:0000313" key="6">
    <source>
        <dbReference type="Proteomes" id="UP000664132"/>
    </source>
</evidence>
<dbReference type="FunFam" id="3.40.50.2000:FF:000100">
    <property type="entry name" value="Glycosyltransferase family 1 protein"/>
    <property type="match status" value="1"/>
</dbReference>
<evidence type="ECO:0000259" key="3">
    <source>
        <dbReference type="Pfam" id="PF03033"/>
    </source>
</evidence>
<dbReference type="OrthoDB" id="5835829at2759"/>
<dbReference type="InterPro" id="IPR004276">
    <property type="entry name" value="GlycoTrans_28_N"/>
</dbReference>
<feature type="domain" description="Erythromycin biosynthesis protein CIII-like C-terminal" evidence="4">
    <location>
        <begin position="527"/>
        <end position="621"/>
    </location>
</feature>
<evidence type="ECO:0000313" key="5">
    <source>
        <dbReference type="EMBL" id="KAG4419933.1"/>
    </source>
</evidence>
<evidence type="ECO:0000259" key="4">
    <source>
        <dbReference type="Pfam" id="PF06722"/>
    </source>
</evidence>
<dbReference type="FunFam" id="3.40.50.2000:FF:000009">
    <property type="entry name" value="Sterol 3-beta-glucosyltransferase UGT80A2"/>
    <property type="match status" value="1"/>
</dbReference>
<dbReference type="PANTHER" id="PTHR48050">
    <property type="entry name" value="STEROL 3-BETA-GLUCOSYLTRANSFERASE"/>
    <property type="match status" value="1"/>
</dbReference>
<dbReference type="PANTHER" id="PTHR48050:SF27">
    <property type="entry name" value="GLUCOSYLTRANSFERASE, PUTATIVE (AFU_ORTHOLOGUE AFUA_7G04880)-RELATED"/>
    <property type="match status" value="1"/>
</dbReference>
<dbReference type="Pfam" id="PF06722">
    <property type="entry name" value="EryCIII-like_C"/>
    <property type="match status" value="1"/>
</dbReference>
<feature type="domain" description="Glycosyltransferase family 28 N-terminal" evidence="3">
    <location>
        <begin position="213"/>
        <end position="361"/>
    </location>
</feature>
<dbReference type="Proteomes" id="UP000664132">
    <property type="component" value="Unassembled WGS sequence"/>
</dbReference>
<sequence>MVPEQRRYPTPPRGFTMEVSIVEAPMSREDQETAAILEAQAAEKRERSEEKLRTDQETAVLLEAQSMERHEKQHSEKSYMPIRRVPVPVSSTNEKSRIERETLAMLEGRSEKKHAASENLARHSTAPPVIEQAEIARDDGMDWDAPPPAYEQSFGDERQRISTAVLDNGRISMMFRGRGSMHKFTALPPLPTYEPQVERQRSQAAFSFPLLNIVIQVVGSRGDVQPFIALGQELKLVGHRVRLATHDCFEEFVHKAGLEFFPIGGDPTELMAYMVKNPGIIPKFESIRAGDIAKKRKMISEMLEGCWKSCFEPDPSTNIPFVAEAIIANPPSFAHMHCAQAMGIPVHLMFTMPWSPTRAFPHPLANVQLSDTDPTATNFLSYGLVDMMTWQGLGDVINHFRRKTLNLETLPQMVGANLAADLKIPFSYCWSPALIPKPFDWPSHIDVCGFFFRNAPEYTPFPELDAFLRAGPPPIYIGFGSIVMDNAEKMTQTIIGSVKGCGVRAIVSEGWSKLGKGVEPDPDILFIGDCPHEWLFRHVAAVIHHGGAGTTACGLLNGRPTAIVPFFGDQPFWANMVAAAGAGPRPIDHKSLNVASLSKAIAVCIAPETQIAAQKIAEKMKVENGVRAAVRSFHRNLPIQELNCDMVPKHPANWSWKKGKRTLKLSHRAASILVEHKKIEASSLKLHKSKPVTIENRRWEPISATTSAGFDSAQNIFHAMGSVVQEPMQEYRRVKTIERAESDTASMHSSSSGGSHAAGAAGKAVGRGFGRVGMALTKSAIDLPMAVADGMHNIPALYGEKIRDRGEIRGWKSGGKVGLKSLGYGFYDGYVGFFTQPYKGARDGGPVGLIKGIAKGCGGLLTQPAHAVFGIVAYPALGLYRSMDTTKVTGAQGEILKAQQVYGTYLAEHNAMDKGEVDRVITEFEEKWLKVREPDQ</sequence>
<proteinExistence type="predicted"/>
<dbReference type="AlphaFoldDB" id="A0A8H7TJH9"/>
<evidence type="ECO:0008006" key="7">
    <source>
        <dbReference type="Google" id="ProtNLM"/>
    </source>
</evidence>
<name>A0A8H7TJH9_9HELO</name>
<dbReference type="Pfam" id="PF03033">
    <property type="entry name" value="Glyco_transf_28"/>
    <property type="match status" value="1"/>
</dbReference>
<protein>
    <recommendedName>
        <fullName evidence="7">Glycosyltransferase family 28 N-terminal domain-containing protein</fullName>
    </recommendedName>
</protein>
<evidence type="ECO:0000256" key="1">
    <source>
        <dbReference type="ARBA" id="ARBA00022679"/>
    </source>
</evidence>
<dbReference type="InterPro" id="IPR002213">
    <property type="entry name" value="UDP_glucos_trans"/>
</dbReference>
<feature type="compositionally biased region" description="Low complexity" evidence="2">
    <location>
        <begin position="743"/>
        <end position="760"/>
    </location>
</feature>
<dbReference type="InterPro" id="IPR010610">
    <property type="entry name" value="EryCIII-like_C"/>
</dbReference>
<organism evidence="5 6">
    <name type="scientific">Cadophora malorum</name>
    <dbReference type="NCBI Taxonomy" id="108018"/>
    <lineage>
        <taxon>Eukaryota</taxon>
        <taxon>Fungi</taxon>
        <taxon>Dikarya</taxon>
        <taxon>Ascomycota</taxon>
        <taxon>Pezizomycotina</taxon>
        <taxon>Leotiomycetes</taxon>
        <taxon>Helotiales</taxon>
        <taxon>Ploettnerulaceae</taxon>
        <taxon>Cadophora</taxon>
    </lineage>
</organism>
<dbReference type="GO" id="GO:0016906">
    <property type="term" value="F:sterol 3-beta-glucosyltransferase activity"/>
    <property type="evidence" value="ECO:0007669"/>
    <property type="project" value="UniProtKB-ARBA"/>
</dbReference>
<reference evidence="5" key="1">
    <citation type="submission" date="2021-02" db="EMBL/GenBank/DDBJ databases">
        <title>Genome sequence Cadophora malorum strain M34.</title>
        <authorList>
            <person name="Stefanovic E."/>
            <person name="Vu D."/>
            <person name="Scully C."/>
            <person name="Dijksterhuis J."/>
            <person name="Roader J."/>
            <person name="Houbraken J."/>
        </authorList>
    </citation>
    <scope>NUCLEOTIDE SEQUENCE</scope>
    <source>
        <strain evidence="5">M34</strain>
    </source>
</reference>
<dbReference type="CDD" id="cd03784">
    <property type="entry name" value="GT1_Gtf-like"/>
    <property type="match status" value="1"/>
</dbReference>
<keyword evidence="6" id="KW-1185">Reference proteome</keyword>
<dbReference type="EMBL" id="JAFJYH010000095">
    <property type="protein sequence ID" value="KAG4419933.1"/>
    <property type="molecule type" value="Genomic_DNA"/>
</dbReference>
<comment type="caution">
    <text evidence="5">The sequence shown here is derived from an EMBL/GenBank/DDBJ whole genome shotgun (WGS) entry which is preliminary data.</text>
</comment>
<accession>A0A8H7TJH9</accession>
<evidence type="ECO:0000256" key="2">
    <source>
        <dbReference type="SAM" id="MobiDB-lite"/>
    </source>
</evidence>
<gene>
    <name evidence="5" type="ORF">IFR04_006970</name>
</gene>
<keyword evidence="1" id="KW-0808">Transferase</keyword>
<feature type="region of interest" description="Disordered" evidence="2">
    <location>
        <begin position="741"/>
        <end position="760"/>
    </location>
</feature>
<dbReference type="Gene3D" id="3.40.50.2000">
    <property type="entry name" value="Glycogen Phosphorylase B"/>
    <property type="match status" value="2"/>
</dbReference>
<dbReference type="InterPro" id="IPR050426">
    <property type="entry name" value="Glycosyltransferase_28"/>
</dbReference>